<evidence type="ECO:0000313" key="2">
    <source>
        <dbReference type="EMBL" id="EZF77235.1"/>
    </source>
</evidence>
<organism evidence="2 3">
    <name type="scientific">Trichophyton soudanense CBS 452.61</name>
    <dbReference type="NCBI Taxonomy" id="1215331"/>
    <lineage>
        <taxon>Eukaryota</taxon>
        <taxon>Fungi</taxon>
        <taxon>Dikarya</taxon>
        <taxon>Ascomycota</taxon>
        <taxon>Pezizomycotina</taxon>
        <taxon>Eurotiomycetes</taxon>
        <taxon>Eurotiomycetidae</taxon>
        <taxon>Onygenales</taxon>
        <taxon>Arthrodermataceae</taxon>
        <taxon>Trichophyton</taxon>
    </lineage>
</organism>
<sequence>MTNQKDLGYGWLAKAKFEQDKLLKEKSDTWKVARWQAYWEDVRKGTVKRMVYLVLITKSGPITSPEKLQEIAGLTSPPEVYTTVKMKDFGQEPPAEPREEEKVQYCTVGNLQAVKAATYGVHQLVWFRDAPLGAWLAYSLKADDRQWEDFREACRTGTILYTQGTYPIIISNAGPFTSPEKLQEMLGLSAPPELKKAARAELSEDMRPWPKEGDLMQYCDVDLCYLDKVEEVSEGEDILIWANRKKRCGWLAHSLKSKLWGEDVDASNGKEKAARKRTSLTDTDTD</sequence>
<protein>
    <submittedName>
        <fullName evidence="2">Uncharacterized protein</fullName>
    </submittedName>
</protein>
<evidence type="ECO:0000256" key="1">
    <source>
        <dbReference type="SAM" id="MobiDB-lite"/>
    </source>
</evidence>
<accession>A0A022Y2T4</accession>
<gene>
    <name evidence="2" type="ORF">H105_01560</name>
</gene>
<dbReference type="AlphaFoldDB" id="A0A022Y2T4"/>
<dbReference type="OrthoDB" id="4187532at2759"/>
<feature type="region of interest" description="Disordered" evidence="1">
    <location>
        <begin position="266"/>
        <end position="286"/>
    </location>
</feature>
<name>A0A022Y2T4_TRISD</name>
<reference evidence="2 3" key="1">
    <citation type="submission" date="2014-02" db="EMBL/GenBank/DDBJ databases">
        <title>The Genome Sequence of Trichophyton rubrum (morphotype soudanense) CBS 452.61.</title>
        <authorList>
            <consortium name="The Broad Institute Genomics Platform"/>
            <person name="Cuomo C.A."/>
            <person name="White T.C."/>
            <person name="Graser Y."/>
            <person name="Martinez-Rossi N."/>
            <person name="Heitman J."/>
            <person name="Young S.K."/>
            <person name="Zeng Q."/>
            <person name="Gargeya S."/>
            <person name="Abouelleil A."/>
            <person name="Alvarado L."/>
            <person name="Chapman S.B."/>
            <person name="Gainer-Dewar J."/>
            <person name="Goldberg J."/>
            <person name="Griggs A."/>
            <person name="Gujja S."/>
            <person name="Hansen M."/>
            <person name="Howarth C."/>
            <person name="Imamovic A."/>
            <person name="Larimer J."/>
            <person name="Martinez D."/>
            <person name="Murphy C."/>
            <person name="Pearson M.D."/>
            <person name="Persinoti G."/>
            <person name="Poon T."/>
            <person name="Priest M."/>
            <person name="Roberts A.D."/>
            <person name="Saif S."/>
            <person name="Shea T.D."/>
            <person name="Sykes S.N."/>
            <person name="Wortman J."/>
            <person name="Nusbaum C."/>
            <person name="Birren B."/>
        </authorList>
    </citation>
    <scope>NUCLEOTIDE SEQUENCE [LARGE SCALE GENOMIC DNA]</scope>
    <source>
        <strain evidence="2 3">CBS 452.61</strain>
    </source>
</reference>
<dbReference type="Proteomes" id="UP000023623">
    <property type="component" value="Unassembled WGS sequence"/>
</dbReference>
<dbReference type="HOGENOM" id="CLU_1031307_0_0_1"/>
<evidence type="ECO:0000313" key="3">
    <source>
        <dbReference type="Proteomes" id="UP000023623"/>
    </source>
</evidence>
<keyword evidence="3" id="KW-1185">Reference proteome</keyword>
<proteinExistence type="predicted"/>
<dbReference type="EMBL" id="KK208752">
    <property type="protein sequence ID" value="EZF77235.1"/>
    <property type="molecule type" value="Genomic_DNA"/>
</dbReference>